<dbReference type="Pfam" id="PF02338">
    <property type="entry name" value="OTU"/>
    <property type="match status" value="1"/>
</dbReference>
<evidence type="ECO:0000313" key="3">
    <source>
        <dbReference type="EMBL" id="GFY17837.1"/>
    </source>
</evidence>
<comment type="caution">
    <text evidence="3">The sequence shown here is derived from an EMBL/GenBank/DDBJ whole genome shotgun (WGS) entry which is preliminary data.</text>
</comment>
<organism evidence="3 4">
    <name type="scientific">Trichonephila clavipes</name>
    <name type="common">Golden silk orbweaver</name>
    <name type="synonym">Nephila clavipes</name>
    <dbReference type="NCBI Taxonomy" id="2585209"/>
    <lineage>
        <taxon>Eukaryota</taxon>
        <taxon>Metazoa</taxon>
        <taxon>Ecdysozoa</taxon>
        <taxon>Arthropoda</taxon>
        <taxon>Chelicerata</taxon>
        <taxon>Arachnida</taxon>
        <taxon>Araneae</taxon>
        <taxon>Araneomorphae</taxon>
        <taxon>Entelegynae</taxon>
        <taxon>Araneoidea</taxon>
        <taxon>Nephilidae</taxon>
        <taxon>Trichonephila</taxon>
    </lineage>
</organism>
<dbReference type="SUPFAM" id="SSF54001">
    <property type="entry name" value="Cysteine proteinases"/>
    <property type="match status" value="1"/>
</dbReference>
<dbReference type="InterPro" id="IPR038765">
    <property type="entry name" value="Papain-like_cys_pep_sf"/>
</dbReference>
<dbReference type="Gene3D" id="3.90.70.80">
    <property type="match status" value="1"/>
</dbReference>
<feature type="domain" description="OTU" evidence="2">
    <location>
        <begin position="44"/>
        <end position="169"/>
    </location>
</feature>
<keyword evidence="4" id="KW-1185">Reference proteome</keyword>
<dbReference type="GO" id="GO:0004843">
    <property type="term" value="F:cysteine-type deubiquitinase activity"/>
    <property type="evidence" value="ECO:0007669"/>
    <property type="project" value="TreeGrafter"/>
</dbReference>
<dbReference type="PANTHER" id="PTHR12419:SF7">
    <property type="entry name" value="OTU DOMAIN-CONTAINING PROTEIN 3"/>
    <property type="match status" value="1"/>
</dbReference>
<dbReference type="AlphaFoldDB" id="A0A8X6SQ13"/>
<dbReference type="GO" id="GO:0016579">
    <property type="term" value="P:protein deubiquitination"/>
    <property type="evidence" value="ECO:0007669"/>
    <property type="project" value="TreeGrafter"/>
</dbReference>
<dbReference type="InterPro" id="IPR050704">
    <property type="entry name" value="Peptidase_C85-like"/>
</dbReference>
<dbReference type="PANTHER" id="PTHR12419">
    <property type="entry name" value="OTU DOMAIN CONTAINING PROTEIN"/>
    <property type="match status" value="1"/>
</dbReference>
<protein>
    <submittedName>
        <fullName evidence="3">OTU domain-containing protein</fullName>
    </submittedName>
</protein>
<reference evidence="3" key="1">
    <citation type="submission" date="2020-08" db="EMBL/GenBank/DDBJ databases">
        <title>Multicomponent nature underlies the extraordinary mechanical properties of spider dragline silk.</title>
        <authorList>
            <person name="Kono N."/>
            <person name="Nakamura H."/>
            <person name="Mori M."/>
            <person name="Yoshida Y."/>
            <person name="Ohtoshi R."/>
            <person name="Malay A.D."/>
            <person name="Moran D.A.P."/>
            <person name="Tomita M."/>
            <person name="Numata K."/>
            <person name="Arakawa K."/>
        </authorList>
    </citation>
    <scope>NUCLEOTIDE SEQUENCE</scope>
</reference>
<evidence type="ECO:0000313" key="4">
    <source>
        <dbReference type="Proteomes" id="UP000887159"/>
    </source>
</evidence>
<dbReference type="CDD" id="cd22757">
    <property type="entry name" value="OTU_P87_VP80-like"/>
    <property type="match status" value="1"/>
</dbReference>
<sequence length="224" mass="26526">MRTQAKSRRRRKKPYARKRKMPPRQRKTPSPDTCKYIHHTGAKFKIYSITGDGNCLFRAMAYFALGRQNEHAFVRQQVVKYICDHWDRFKNFVPELDKVVYRKRMNSLGTFGSEAEIVAFTEVFSCKFRVYFKDSPERDPLVFGDSPTECFVLYSGMTDCGHYDVLHPNSRVTCNISIHKESIRGLRRKTLEQFGRHLDYFKENDQNSHFHILFTHKLLNKKKS</sequence>
<dbReference type="InterPro" id="IPR003323">
    <property type="entry name" value="OTU_dom"/>
</dbReference>
<feature type="region of interest" description="Disordered" evidence="1">
    <location>
        <begin position="1"/>
        <end position="32"/>
    </location>
</feature>
<evidence type="ECO:0000259" key="2">
    <source>
        <dbReference type="PROSITE" id="PS50802"/>
    </source>
</evidence>
<feature type="compositionally biased region" description="Basic residues" evidence="1">
    <location>
        <begin position="1"/>
        <end position="27"/>
    </location>
</feature>
<gene>
    <name evidence="3" type="primary">AVEN_19389_1</name>
    <name evidence="3" type="ORF">TNCV_1075721</name>
</gene>
<dbReference type="EMBL" id="BMAU01021346">
    <property type="protein sequence ID" value="GFY17837.1"/>
    <property type="molecule type" value="Genomic_DNA"/>
</dbReference>
<dbReference type="PROSITE" id="PS50802">
    <property type="entry name" value="OTU"/>
    <property type="match status" value="1"/>
</dbReference>
<dbReference type="Proteomes" id="UP000887159">
    <property type="component" value="Unassembled WGS sequence"/>
</dbReference>
<accession>A0A8X6SQ13</accession>
<evidence type="ECO:0000256" key="1">
    <source>
        <dbReference type="SAM" id="MobiDB-lite"/>
    </source>
</evidence>
<proteinExistence type="predicted"/>
<name>A0A8X6SQ13_TRICX</name>